<dbReference type="Proteomes" id="UP000792457">
    <property type="component" value="Unassembled WGS sequence"/>
</dbReference>
<name>A0A8K0PAL8_LADFU</name>
<reference evidence="1" key="2">
    <citation type="submission" date="2017-10" db="EMBL/GenBank/DDBJ databases">
        <title>Ladona fulva Genome sequencing and assembly.</title>
        <authorList>
            <person name="Murali S."/>
            <person name="Richards S."/>
            <person name="Bandaranaike D."/>
            <person name="Bellair M."/>
            <person name="Blankenburg K."/>
            <person name="Chao H."/>
            <person name="Dinh H."/>
            <person name="Doddapaneni H."/>
            <person name="Dugan-Rocha S."/>
            <person name="Elkadiri S."/>
            <person name="Gnanaolivu R."/>
            <person name="Hernandez B."/>
            <person name="Skinner E."/>
            <person name="Javaid M."/>
            <person name="Lee S."/>
            <person name="Li M."/>
            <person name="Ming W."/>
            <person name="Munidasa M."/>
            <person name="Muniz J."/>
            <person name="Nguyen L."/>
            <person name="Hughes D."/>
            <person name="Osuji N."/>
            <person name="Pu L.-L."/>
            <person name="Puazo M."/>
            <person name="Qu C."/>
            <person name="Quiroz J."/>
            <person name="Raj R."/>
            <person name="Weissenberger G."/>
            <person name="Xin Y."/>
            <person name="Zou X."/>
            <person name="Han Y."/>
            <person name="Worley K."/>
            <person name="Muzny D."/>
            <person name="Gibbs R."/>
        </authorList>
    </citation>
    <scope>NUCLEOTIDE SEQUENCE</scope>
    <source>
        <strain evidence="1">Sampled in the wild</strain>
    </source>
</reference>
<keyword evidence="2" id="KW-1185">Reference proteome</keyword>
<dbReference type="AlphaFoldDB" id="A0A8K0PAL8"/>
<sequence length="151" mass="17210">MRQEATTSTTRGIPQRVSLLGAEEASRERNMDEVLKRLTSKMNSSSLTEELKRSLLPPCCTPVHQLKRRAEATDGIRDGSAFLLKEALTEKSFAEKERRLSEMIVQLQMVREQLLAQQSKENVIQQKPCLPILSRRRCQDQPITDAWTGMV</sequence>
<reference evidence="1" key="1">
    <citation type="submission" date="2013-04" db="EMBL/GenBank/DDBJ databases">
        <authorList>
            <person name="Qu J."/>
            <person name="Murali S.C."/>
            <person name="Bandaranaike D."/>
            <person name="Bellair M."/>
            <person name="Blankenburg K."/>
            <person name="Chao H."/>
            <person name="Dinh H."/>
            <person name="Doddapaneni H."/>
            <person name="Downs B."/>
            <person name="Dugan-Rocha S."/>
            <person name="Elkadiri S."/>
            <person name="Gnanaolivu R.D."/>
            <person name="Hernandez B."/>
            <person name="Javaid M."/>
            <person name="Jayaseelan J.C."/>
            <person name="Lee S."/>
            <person name="Li M."/>
            <person name="Ming W."/>
            <person name="Munidasa M."/>
            <person name="Muniz J."/>
            <person name="Nguyen L."/>
            <person name="Ongeri F."/>
            <person name="Osuji N."/>
            <person name="Pu L.-L."/>
            <person name="Puazo M."/>
            <person name="Qu C."/>
            <person name="Quiroz J."/>
            <person name="Raj R."/>
            <person name="Weissenberger G."/>
            <person name="Xin Y."/>
            <person name="Zou X."/>
            <person name="Han Y."/>
            <person name="Richards S."/>
            <person name="Worley K."/>
            <person name="Muzny D."/>
            <person name="Gibbs R."/>
        </authorList>
    </citation>
    <scope>NUCLEOTIDE SEQUENCE</scope>
    <source>
        <strain evidence="1">Sampled in the wild</strain>
    </source>
</reference>
<evidence type="ECO:0000313" key="2">
    <source>
        <dbReference type="Proteomes" id="UP000792457"/>
    </source>
</evidence>
<organism evidence="1 2">
    <name type="scientific">Ladona fulva</name>
    <name type="common">Scarce chaser dragonfly</name>
    <name type="synonym">Libellula fulva</name>
    <dbReference type="NCBI Taxonomy" id="123851"/>
    <lineage>
        <taxon>Eukaryota</taxon>
        <taxon>Metazoa</taxon>
        <taxon>Ecdysozoa</taxon>
        <taxon>Arthropoda</taxon>
        <taxon>Hexapoda</taxon>
        <taxon>Insecta</taxon>
        <taxon>Pterygota</taxon>
        <taxon>Palaeoptera</taxon>
        <taxon>Odonata</taxon>
        <taxon>Epiprocta</taxon>
        <taxon>Anisoptera</taxon>
        <taxon>Libelluloidea</taxon>
        <taxon>Libellulidae</taxon>
        <taxon>Ladona</taxon>
    </lineage>
</organism>
<comment type="caution">
    <text evidence="1">The sequence shown here is derived from an EMBL/GenBank/DDBJ whole genome shotgun (WGS) entry which is preliminary data.</text>
</comment>
<dbReference type="OrthoDB" id="6247875at2759"/>
<dbReference type="EMBL" id="KZ312139">
    <property type="protein sequence ID" value="KAG8240156.1"/>
    <property type="molecule type" value="Genomic_DNA"/>
</dbReference>
<proteinExistence type="predicted"/>
<gene>
    <name evidence="1" type="ORF">J437_LFUL019175</name>
</gene>
<evidence type="ECO:0000313" key="1">
    <source>
        <dbReference type="EMBL" id="KAG8240156.1"/>
    </source>
</evidence>
<accession>A0A8K0PAL8</accession>
<protein>
    <submittedName>
        <fullName evidence="1">Uncharacterized protein</fullName>
    </submittedName>
</protein>